<dbReference type="Proteomes" id="UP000037069">
    <property type="component" value="Unassembled WGS sequence"/>
</dbReference>
<accession>A0A0L0BZN0</accession>
<feature type="domain" description="Large polyvalent protein-associated" evidence="1">
    <location>
        <begin position="4"/>
        <end position="62"/>
    </location>
</feature>
<evidence type="ECO:0000313" key="3">
    <source>
        <dbReference type="Proteomes" id="UP000037069"/>
    </source>
</evidence>
<name>A0A0L0BZN0_LUCCU</name>
<gene>
    <name evidence="2" type="ORF">FF38_11040</name>
</gene>
<organism evidence="2 3">
    <name type="scientific">Lucilia cuprina</name>
    <name type="common">Green bottle fly</name>
    <name type="synonym">Australian sheep blowfly</name>
    <dbReference type="NCBI Taxonomy" id="7375"/>
    <lineage>
        <taxon>Eukaryota</taxon>
        <taxon>Metazoa</taxon>
        <taxon>Ecdysozoa</taxon>
        <taxon>Arthropoda</taxon>
        <taxon>Hexapoda</taxon>
        <taxon>Insecta</taxon>
        <taxon>Pterygota</taxon>
        <taxon>Neoptera</taxon>
        <taxon>Endopterygota</taxon>
        <taxon>Diptera</taxon>
        <taxon>Brachycera</taxon>
        <taxon>Muscomorpha</taxon>
        <taxon>Oestroidea</taxon>
        <taxon>Calliphoridae</taxon>
        <taxon>Luciliinae</taxon>
        <taxon>Lucilia</taxon>
    </lineage>
</organism>
<evidence type="ECO:0000313" key="2">
    <source>
        <dbReference type="EMBL" id="KNC25436.1"/>
    </source>
</evidence>
<comment type="caution">
    <text evidence="2">The sequence shown here is derived from an EMBL/GenBank/DDBJ whole genome shotgun (WGS) entry which is preliminary data.</text>
</comment>
<protein>
    <recommendedName>
        <fullName evidence="1">Large polyvalent protein-associated domain-containing protein</fullName>
    </recommendedName>
</protein>
<dbReference type="Pfam" id="PF18832">
    <property type="entry name" value="LPD18"/>
    <property type="match status" value="1"/>
</dbReference>
<keyword evidence="3" id="KW-1185">Reference proteome</keyword>
<reference evidence="2 3" key="1">
    <citation type="journal article" date="2015" name="Nat. Commun.">
        <title>Lucilia cuprina genome unlocks parasitic fly biology to underpin future interventions.</title>
        <authorList>
            <person name="Anstead C.A."/>
            <person name="Korhonen P.K."/>
            <person name="Young N.D."/>
            <person name="Hall R.S."/>
            <person name="Jex A.R."/>
            <person name="Murali S.C."/>
            <person name="Hughes D.S."/>
            <person name="Lee S.F."/>
            <person name="Perry T."/>
            <person name="Stroehlein A.J."/>
            <person name="Ansell B.R."/>
            <person name="Breugelmans B."/>
            <person name="Hofmann A."/>
            <person name="Qu J."/>
            <person name="Dugan S."/>
            <person name="Lee S.L."/>
            <person name="Chao H."/>
            <person name="Dinh H."/>
            <person name="Han Y."/>
            <person name="Doddapaneni H.V."/>
            <person name="Worley K.C."/>
            <person name="Muzny D.M."/>
            <person name="Ioannidis P."/>
            <person name="Waterhouse R.M."/>
            <person name="Zdobnov E.M."/>
            <person name="James P.J."/>
            <person name="Bagnall N.H."/>
            <person name="Kotze A.C."/>
            <person name="Gibbs R.A."/>
            <person name="Richards S."/>
            <person name="Batterham P."/>
            <person name="Gasser R.B."/>
        </authorList>
    </citation>
    <scope>NUCLEOTIDE SEQUENCE [LARGE SCALE GENOMIC DNA]</scope>
    <source>
        <strain evidence="2 3">LS</strain>
        <tissue evidence="2">Full body</tissue>
    </source>
</reference>
<evidence type="ECO:0000259" key="1">
    <source>
        <dbReference type="Pfam" id="PF18832"/>
    </source>
</evidence>
<dbReference type="AlphaFoldDB" id="A0A0L0BZN0"/>
<dbReference type="EMBL" id="JRES01001113">
    <property type="protein sequence ID" value="KNC25436.1"/>
    <property type="molecule type" value="Genomic_DNA"/>
</dbReference>
<dbReference type="InterPro" id="IPR041258">
    <property type="entry name" value="LPD18"/>
</dbReference>
<sequence>MKETVNVNGHTGTWCEIDSTEFNGEILYLMESEQYGENAPCLIIREDNTLFMEDVYNGFDELFEIY</sequence>
<proteinExistence type="predicted"/>